<keyword evidence="1" id="KW-0472">Membrane</keyword>
<feature type="transmembrane region" description="Helical" evidence="1">
    <location>
        <begin position="23"/>
        <end position="44"/>
    </location>
</feature>
<evidence type="ECO:0000256" key="1">
    <source>
        <dbReference type="SAM" id="Phobius"/>
    </source>
</evidence>
<evidence type="ECO:0000313" key="3">
    <source>
        <dbReference type="Proteomes" id="UP000025748"/>
    </source>
</evidence>
<keyword evidence="1" id="KW-1133">Transmembrane helix</keyword>
<dbReference type="Proteomes" id="UP000025748">
    <property type="component" value="Unassembled WGS sequence"/>
</dbReference>
<comment type="caution">
    <text evidence="2">The sequence shown here is derived from an EMBL/GenBank/DDBJ whole genome shotgun (WGS) entry which is preliminary data.</text>
</comment>
<sequence>MDAGRSTGAQGDAQAKEMRRRMVWDVVMVLSWGALIPGLMWLGAAAGF</sequence>
<reference evidence="2 3" key="1">
    <citation type="submission" date="2014-03" db="EMBL/GenBank/DDBJ databases">
        <title>Genome sequence of Bordetella hinzii.</title>
        <authorList>
            <person name="Register K."/>
            <person name="Harvill E."/>
            <person name="Goodfield L.L."/>
            <person name="Ivanov Y.V."/>
            <person name="Meyer J.A."/>
            <person name="Muse S.J."/>
            <person name="Jacobs N."/>
            <person name="Bendor L."/>
            <person name="Smallridge W.E."/>
            <person name="Brinkac L.M."/>
            <person name="Sanka R."/>
            <person name="Kim M."/>
            <person name="Losada L."/>
        </authorList>
    </citation>
    <scope>NUCLEOTIDE SEQUENCE [LARGE SCALE GENOMIC DNA]</scope>
    <source>
        <strain evidence="2 3">OH87 BAL007II</strain>
    </source>
</reference>
<keyword evidence="1" id="KW-0812">Transmembrane</keyword>
<name>A0ABR4QUX2_9BORD</name>
<keyword evidence="3" id="KW-1185">Reference proteome</keyword>
<accession>A0ABR4QUX2</accession>
<evidence type="ECO:0000313" key="2">
    <source>
        <dbReference type="EMBL" id="KCB21607.1"/>
    </source>
</evidence>
<gene>
    <name evidence="2" type="ORF">L544_2608</name>
</gene>
<organism evidence="2 3">
    <name type="scientific">Bordetella hinzii OH87 BAL007II</name>
    <dbReference type="NCBI Taxonomy" id="1331262"/>
    <lineage>
        <taxon>Bacteria</taxon>
        <taxon>Pseudomonadati</taxon>
        <taxon>Pseudomonadota</taxon>
        <taxon>Betaproteobacteria</taxon>
        <taxon>Burkholderiales</taxon>
        <taxon>Alcaligenaceae</taxon>
        <taxon>Bordetella</taxon>
    </lineage>
</organism>
<dbReference type="EMBL" id="JHEM01000032">
    <property type="protein sequence ID" value="KCB21607.1"/>
    <property type="molecule type" value="Genomic_DNA"/>
</dbReference>
<protein>
    <submittedName>
        <fullName evidence="2">N-acetyltransferase YedL</fullName>
    </submittedName>
</protein>
<proteinExistence type="predicted"/>